<protein>
    <submittedName>
        <fullName evidence="1">Uncharacterized protein</fullName>
    </submittedName>
</protein>
<proteinExistence type="predicted"/>
<evidence type="ECO:0000313" key="1">
    <source>
        <dbReference type="EMBL" id="AGC71841.1"/>
    </source>
</evidence>
<sequence length="38" mass="4374">MPYGIEQNISNVIRFRGSATIPAIKRKLQHHDSNPVER</sequence>
<dbReference type="EMBL" id="JX649884">
    <property type="protein sequence ID" value="AGC71841.1"/>
    <property type="molecule type" value="Genomic_DNA"/>
</dbReference>
<dbReference type="AlphaFoldDB" id="L7VWT7"/>
<name>L7VWT7_9BACT</name>
<reference evidence="1" key="1">
    <citation type="submission" date="2012-09" db="EMBL/GenBank/DDBJ databases">
        <title>Metagenomic Characterization of a Microbial Community in Wastewater Detects High Levels of Antibiotic Resistance.</title>
        <authorList>
            <person name="Abrams M."/>
            <person name="Caldwell A."/>
            <person name="Vandaei E."/>
            <person name="Lee W."/>
            <person name="Perrott J."/>
            <person name="Khan S.Y."/>
            <person name="Ta J."/>
            <person name="Romero D."/>
            <person name="Nguyen V."/>
            <person name="Pourmand N."/>
            <person name="Ouverney C.C."/>
        </authorList>
    </citation>
    <scope>NUCLEOTIDE SEQUENCE</scope>
</reference>
<accession>L7VWT7</accession>
<organism evidence="1">
    <name type="scientific">uncultured bacterium A1Q1_fos_1877</name>
    <dbReference type="NCBI Taxonomy" id="1256555"/>
    <lineage>
        <taxon>Bacteria</taxon>
        <taxon>environmental samples</taxon>
    </lineage>
</organism>